<protein>
    <submittedName>
        <fullName evidence="1">Uncharacterized protein</fullName>
    </submittedName>
</protein>
<accession>A0A921QHT8</accession>
<proteinExistence type="predicted"/>
<reference evidence="1" key="2">
    <citation type="submission" date="2020-10" db="EMBL/GenBank/DDBJ databases">
        <authorList>
            <person name="Cooper E.A."/>
            <person name="Brenton Z.W."/>
            <person name="Flinn B.S."/>
            <person name="Jenkins J."/>
            <person name="Shu S."/>
            <person name="Flowers D."/>
            <person name="Luo F."/>
            <person name="Wang Y."/>
            <person name="Xia P."/>
            <person name="Barry K."/>
            <person name="Daum C."/>
            <person name="Lipzen A."/>
            <person name="Yoshinaga Y."/>
            <person name="Schmutz J."/>
            <person name="Saski C."/>
            <person name="Vermerris W."/>
            <person name="Kresovich S."/>
        </authorList>
    </citation>
    <scope>NUCLEOTIDE SEQUENCE</scope>
</reference>
<reference evidence="1" key="1">
    <citation type="journal article" date="2019" name="BMC Genomics">
        <title>A new reference genome for Sorghum bicolor reveals high levels of sequence similarity between sweet and grain genotypes: implications for the genetics of sugar metabolism.</title>
        <authorList>
            <person name="Cooper E.A."/>
            <person name="Brenton Z.W."/>
            <person name="Flinn B.S."/>
            <person name="Jenkins J."/>
            <person name="Shu S."/>
            <person name="Flowers D."/>
            <person name="Luo F."/>
            <person name="Wang Y."/>
            <person name="Xia P."/>
            <person name="Barry K."/>
            <person name="Daum C."/>
            <person name="Lipzen A."/>
            <person name="Yoshinaga Y."/>
            <person name="Schmutz J."/>
            <person name="Saski C."/>
            <person name="Vermerris W."/>
            <person name="Kresovich S."/>
        </authorList>
    </citation>
    <scope>NUCLEOTIDE SEQUENCE</scope>
</reference>
<evidence type="ECO:0000313" key="2">
    <source>
        <dbReference type="Proteomes" id="UP000807115"/>
    </source>
</evidence>
<dbReference type="Proteomes" id="UP000807115">
    <property type="component" value="Chromosome 8"/>
</dbReference>
<organism evidence="1 2">
    <name type="scientific">Sorghum bicolor</name>
    <name type="common">Sorghum</name>
    <name type="synonym">Sorghum vulgare</name>
    <dbReference type="NCBI Taxonomy" id="4558"/>
    <lineage>
        <taxon>Eukaryota</taxon>
        <taxon>Viridiplantae</taxon>
        <taxon>Streptophyta</taxon>
        <taxon>Embryophyta</taxon>
        <taxon>Tracheophyta</taxon>
        <taxon>Spermatophyta</taxon>
        <taxon>Magnoliopsida</taxon>
        <taxon>Liliopsida</taxon>
        <taxon>Poales</taxon>
        <taxon>Poaceae</taxon>
        <taxon>PACMAD clade</taxon>
        <taxon>Panicoideae</taxon>
        <taxon>Andropogonodae</taxon>
        <taxon>Andropogoneae</taxon>
        <taxon>Sorghinae</taxon>
        <taxon>Sorghum</taxon>
    </lineage>
</organism>
<dbReference type="EMBL" id="CM027687">
    <property type="protein sequence ID" value="KAG0520776.1"/>
    <property type="molecule type" value="Genomic_DNA"/>
</dbReference>
<name>A0A921QHT8_SORBI</name>
<comment type="caution">
    <text evidence="1">The sequence shown here is derived from an EMBL/GenBank/DDBJ whole genome shotgun (WGS) entry which is preliminary data.</text>
</comment>
<gene>
    <name evidence="1" type="ORF">BDA96_08G103300</name>
</gene>
<dbReference type="AlphaFoldDB" id="A0A921QHT8"/>
<evidence type="ECO:0000313" key="1">
    <source>
        <dbReference type="EMBL" id="KAG0520776.1"/>
    </source>
</evidence>
<sequence>MFMNDGKMVMTYDFGKLAPSLCEEKALLRWGFALQGKKWMWLVAAGSRSEYISLEVKVIVMKRIYNWELFVCLLTHFYLRQVAFF</sequence>